<sequence>MQIGVIICSSRQPRVCPQIAQFVVQTIESTMLRSNDAFPRLNLIDLIEWNLPMFDEPDLPSQITDHVQYRHAHTRAWSEEIQRYNAFIFIVPQYNWGYPAVVKNAIDYLYNEWKGKPAMVVSYGGHGGSKCNAQLREVLCGVRMVPTTQTVELSFPSRDYLVKAVKGEDLALDSTSESGVWILERQHIAAAYSELLQILSKNEA</sequence>
<dbReference type="Proteomes" id="UP001433508">
    <property type="component" value="Unassembled WGS sequence"/>
</dbReference>
<dbReference type="EMBL" id="MU971387">
    <property type="protein sequence ID" value="KAK9236470.1"/>
    <property type="molecule type" value="Genomic_DNA"/>
</dbReference>
<keyword evidence="2" id="KW-1185">Reference proteome</keyword>
<comment type="caution">
    <text evidence="1">The sequence shown here is derived from an EMBL/GenBank/DDBJ whole genome shotgun (WGS) entry which is preliminary data.</text>
</comment>
<proteinExistence type="predicted"/>
<protein>
    <submittedName>
        <fullName evidence="1">Flavoprotein-like protein</fullName>
    </submittedName>
</protein>
<gene>
    <name evidence="1" type="ORF">V1525DRAFT_406940</name>
</gene>
<evidence type="ECO:0000313" key="2">
    <source>
        <dbReference type="Proteomes" id="UP001433508"/>
    </source>
</evidence>
<name>A0ACC3SY14_LIPKO</name>
<organism evidence="1 2">
    <name type="scientific">Lipomyces kononenkoae</name>
    <name type="common">Yeast</name>
    <dbReference type="NCBI Taxonomy" id="34357"/>
    <lineage>
        <taxon>Eukaryota</taxon>
        <taxon>Fungi</taxon>
        <taxon>Dikarya</taxon>
        <taxon>Ascomycota</taxon>
        <taxon>Saccharomycotina</taxon>
        <taxon>Lipomycetes</taxon>
        <taxon>Lipomycetales</taxon>
        <taxon>Lipomycetaceae</taxon>
        <taxon>Lipomyces</taxon>
    </lineage>
</organism>
<reference evidence="2" key="1">
    <citation type="journal article" date="2024" name="Front. Bioeng. Biotechnol.">
        <title>Genome-scale model development and genomic sequencing of the oleaginous clade Lipomyces.</title>
        <authorList>
            <person name="Czajka J.J."/>
            <person name="Han Y."/>
            <person name="Kim J."/>
            <person name="Mondo S.J."/>
            <person name="Hofstad B.A."/>
            <person name="Robles A."/>
            <person name="Haridas S."/>
            <person name="Riley R."/>
            <person name="LaButti K."/>
            <person name="Pangilinan J."/>
            <person name="Andreopoulos W."/>
            <person name="Lipzen A."/>
            <person name="Yan J."/>
            <person name="Wang M."/>
            <person name="Ng V."/>
            <person name="Grigoriev I.V."/>
            <person name="Spatafora J.W."/>
            <person name="Magnuson J.K."/>
            <person name="Baker S.E."/>
            <person name="Pomraning K.R."/>
        </authorList>
    </citation>
    <scope>NUCLEOTIDE SEQUENCE [LARGE SCALE GENOMIC DNA]</scope>
    <source>
        <strain evidence="2">CBS 7786</strain>
    </source>
</reference>
<accession>A0ACC3SY14</accession>
<evidence type="ECO:0000313" key="1">
    <source>
        <dbReference type="EMBL" id="KAK9236470.1"/>
    </source>
</evidence>